<name>A0A6C0IWK0_9ZZZZ</name>
<evidence type="ECO:0000313" key="1">
    <source>
        <dbReference type="EMBL" id="QHT97694.1"/>
    </source>
</evidence>
<reference evidence="1" key="1">
    <citation type="journal article" date="2020" name="Nature">
        <title>Giant virus diversity and host interactions through global metagenomics.</title>
        <authorList>
            <person name="Schulz F."/>
            <person name="Roux S."/>
            <person name="Paez-Espino D."/>
            <person name="Jungbluth S."/>
            <person name="Walsh D.A."/>
            <person name="Denef V.J."/>
            <person name="McMahon K.D."/>
            <person name="Konstantinidis K.T."/>
            <person name="Eloe-Fadrosh E.A."/>
            <person name="Kyrpides N.C."/>
            <person name="Woyke T."/>
        </authorList>
    </citation>
    <scope>NUCLEOTIDE SEQUENCE</scope>
    <source>
        <strain evidence="1">GVMAG-M-3300025572-1</strain>
    </source>
</reference>
<dbReference type="AlphaFoldDB" id="A0A6C0IWK0"/>
<sequence>MRSSLETRFPLVPFETPTFYLVNWLRDLEGTTIDPLNIASSSFGSVQVTRWDPMRFIQKKS</sequence>
<accession>A0A6C0IWK0</accession>
<organism evidence="1">
    <name type="scientific">viral metagenome</name>
    <dbReference type="NCBI Taxonomy" id="1070528"/>
    <lineage>
        <taxon>unclassified sequences</taxon>
        <taxon>metagenomes</taxon>
        <taxon>organismal metagenomes</taxon>
    </lineage>
</organism>
<dbReference type="EMBL" id="MN740283">
    <property type="protein sequence ID" value="QHT97694.1"/>
    <property type="molecule type" value="Genomic_DNA"/>
</dbReference>
<proteinExistence type="predicted"/>
<protein>
    <submittedName>
        <fullName evidence="1">Uncharacterized protein</fullName>
    </submittedName>
</protein>